<evidence type="ECO:0000313" key="3">
    <source>
        <dbReference type="Proteomes" id="UP001248581"/>
    </source>
</evidence>
<reference evidence="3" key="1">
    <citation type="submission" date="2023-09" db="EMBL/GenBank/DDBJ databases">
        <authorList>
            <person name="Li S."/>
            <person name="Li X."/>
            <person name="Zhang C."/>
            <person name="Zhao Z."/>
        </authorList>
    </citation>
    <scope>NUCLEOTIDE SEQUENCE [LARGE SCALE GENOMIC DNA]</scope>
    <source>
        <strain evidence="3">SQ345</strain>
    </source>
</reference>
<feature type="domain" description="PilZ" evidence="1">
    <location>
        <begin position="4"/>
        <end position="111"/>
    </location>
</feature>
<dbReference type="SUPFAM" id="SSF141371">
    <property type="entry name" value="PilZ domain-like"/>
    <property type="match status" value="1"/>
</dbReference>
<dbReference type="Pfam" id="PF07238">
    <property type="entry name" value="PilZ"/>
    <property type="match status" value="1"/>
</dbReference>
<dbReference type="Proteomes" id="UP001248581">
    <property type="component" value="Chromosome"/>
</dbReference>
<proteinExistence type="predicted"/>
<protein>
    <submittedName>
        <fullName evidence="2">PilZ domain-containing protein</fullName>
    </submittedName>
</protein>
<organism evidence="2 3">
    <name type="scientific">Thalassotalea nanhaiensis</name>
    <dbReference type="NCBI Taxonomy" id="3065648"/>
    <lineage>
        <taxon>Bacteria</taxon>
        <taxon>Pseudomonadati</taxon>
        <taxon>Pseudomonadota</taxon>
        <taxon>Gammaproteobacteria</taxon>
        <taxon>Alteromonadales</taxon>
        <taxon>Colwelliaceae</taxon>
        <taxon>Thalassotalea</taxon>
    </lineage>
</organism>
<dbReference type="RefSeq" id="WP_348388211.1">
    <property type="nucleotide sequence ID" value="NZ_CP134146.1"/>
</dbReference>
<dbReference type="EMBL" id="CP134146">
    <property type="protein sequence ID" value="WNC69067.1"/>
    <property type="molecule type" value="Genomic_DNA"/>
</dbReference>
<dbReference type="InterPro" id="IPR009875">
    <property type="entry name" value="PilZ_domain"/>
</dbReference>
<gene>
    <name evidence="2" type="ORF">RI845_02675</name>
</gene>
<name>A0ABY9TJX1_9GAMM</name>
<sequence>MSIERRFHPRKDVNFSVNIVLNNNEQQLESTAVNLSLSGIQLSLDKASVDLILEQAGHPAEFQINLSDNSDVTPITVRLIVNRRISQNEFLLGLKFINISAEQLTTIEMLLNH</sequence>
<evidence type="ECO:0000313" key="2">
    <source>
        <dbReference type="EMBL" id="WNC69067.1"/>
    </source>
</evidence>
<keyword evidence="3" id="KW-1185">Reference proteome</keyword>
<dbReference type="Gene3D" id="2.40.10.220">
    <property type="entry name" value="predicted glycosyltransferase like domains"/>
    <property type="match status" value="1"/>
</dbReference>
<evidence type="ECO:0000259" key="1">
    <source>
        <dbReference type="Pfam" id="PF07238"/>
    </source>
</evidence>
<accession>A0ABY9TJX1</accession>